<dbReference type="SUPFAM" id="SSF53383">
    <property type="entry name" value="PLP-dependent transferases"/>
    <property type="match status" value="1"/>
</dbReference>
<comment type="cofactor">
    <cofactor evidence="1">
        <name>pyridoxal 5'-phosphate</name>
        <dbReference type="ChEBI" id="CHEBI:597326"/>
    </cofactor>
</comment>
<dbReference type="GO" id="GO:0019346">
    <property type="term" value="P:transsulfuration"/>
    <property type="evidence" value="ECO:0007669"/>
    <property type="project" value="InterPro"/>
</dbReference>
<reference evidence="7" key="1">
    <citation type="journal article" date="2018" name="Algal Res.">
        <title>Characterization of plant carbon substrate utilization by Auxenochlorella protothecoides.</title>
        <authorList>
            <person name="Vogler B.W."/>
            <person name="Starkenburg S.R."/>
            <person name="Sudasinghe N."/>
            <person name="Schambach J.Y."/>
            <person name="Rollin J.A."/>
            <person name="Pattathil S."/>
            <person name="Barry A.N."/>
        </authorList>
    </citation>
    <scope>NUCLEOTIDE SEQUENCE [LARGE SCALE GENOMIC DNA]</scope>
    <source>
        <strain evidence="7">UTEX 25</strain>
    </source>
</reference>
<dbReference type="InterPro" id="IPR026847">
    <property type="entry name" value="VPS13"/>
</dbReference>
<dbReference type="GO" id="GO:0045053">
    <property type="term" value="P:protein retention in Golgi apparatus"/>
    <property type="evidence" value="ECO:0007669"/>
    <property type="project" value="TreeGrafter"/>
</dbReference>
<name>A0A3M7KXJ8_AUXPR</name>
<evidence type="ECO:0000256" key="4">
    <source>
        <dbReference type="SAM" id="MobiDB-lite"/>
    </source>
</evidence>
<feature type="compositionally biased region" description="Low complexity" evidence="4">
    <location>
        <begin position="1008"/>
        <end position="1022"/>
    </location>
</feature>
<feature type="region of interest" description="Disordered" evidence="4">
    <location>
        <begin position="1623"/>
        <end position="1655"/>
    </location>
</feature>
<sequence length="3805" mass="391934">MVFEGWVVDHLSAWLGHFFDLQRDQLRISLWRAWQTGVTLENIPIRLDALEYLQLPFRLTAGNIGRLQLQIPWQALRSPLILEVADARLEACLRGPEELWQEPAEARAWAGKEARLAGVEASALAGPEGAQESATAVPAPSQGSTGLLWGALSSLASFLVNRLQIRFTNVSLVLRDPGTGLGVEVRLPSVHTCSPSVALRMLGAALDEALGQEGDDPGMVHKDVALAAVSPGVGTDANGWGEVGATSLGIDPTQAPLGPLPLLPPCDGVLHLGTTAALSNGTLRADCTLTLPSLRLSLSDATLAGVVCLADAAERVSRQNRAALFCPASWRLKSGGREGFARRMWVFALNGVLRSDARWDAGVTAWVPAHKRAERRKRYIRLYRAVLERPVQPAAGVGAAKGSGGSDDAVEEPCCSMLEAAERKLCLPDITLCRAVAARMAAASLAKAAAAAKRKKTGPKAVPSPGQLLLAAAGPASDEKGLIGADLAPAGLRGAAMPEEGAPPTRDDTRTEEGLSVPPADAMTAASALATAAAGSVPEAALRPGNPGSELPRPGAEGDGVPVSVGTPEQVLALSTRPVSPHAAARRGVVSRGVSAMAGFFGALPRRAGYAQPPRPAPPDEEEAARLLAAMEVDTVDESREYRQQGTGAEAELGPGVSCPLRWADAGLPLRLCVRLQEAGWLWSGGFGLDSPGDTFIKVRHRDRGETMLLRVGVAAAAAGTLAVTLSHQPAGFAPYRLENCSLLTLHARQRRVREQQDVLRPYCSLGYAWDEPARPHQLVLELAGGVRLGTWGLDQLAGVDARLALGARRCLLLSAGQLAARSTAAVVMGEASDAGVDDADFLDQQRGVGPSHATAASVPWRWSVRRVALIVQEWEEGGAVFRPTQPPVLQPTTMQGDLCLPRTPNVKAPALSIEARGWSFSLGTRLLAEIQAALQVPTQARAPPVQGMQGASGGALGDAGAVPPLAAGRDAGSEIESDNPCRTRLVLSLQRVSCAVAFDAAEAGPAPFATRGGAGTRASRGGPPPAAPAAQSPLLCLRLGSGVLGLALGASGEANLGASLLDLTLQDQTAPGSGLLPPPVVDRGAWRVSPRVTLARLDLDFSRDAGAAPRTATTVRLHDAASAAYRDEPGNFIARLHRGRPNAGVITVVESAAHLHVGVALNNVLLGHAALMRILLLTLPDTGVGPEEVVGSVAEDALRGGAGGGVDVGGTEVAPAPRHSTAAPAQTLPVQSESFTLDLEECVAEWRYQPGGTAAARLAPAALDFLLTHGVLGVLEAPRCVLRFPLDEPGERVALRGAALSCAALGVGGRALLPLLRLPEVALTVERAGGGAPPRLTLGARDVLAGLHPSQITMAAAAAELFAAELAALRRPNLLDLPASSSDGARLGAESSSPRSMSDLLGVAQARTPLTLAARMEPGSPAAPVATPSLGRVPLVADGTTPIATHQPPQPPRWLLSLEACSARLTIAEVRLQLLGPNVSCAGLEGRWRRIEVVLDGAPGPGARRRLELGFETLDVSLLRPLPDQATPFAAAAALRQWWVVASPEGEEEAGGAWQSGPGSGWDRGIESHAGWASPPEVTESTNQFPADASDEGEVFYEALSRSQRRSSAGTSAAASRYFSAGGSVDSEGASTLQLDPGPAWVEEGGAESPLGPSPRIASPPPLAVTAPQLLWRLGGGGGGGVPNGETRCTAALHARLARDILIGGEMTLVVPVLAVHATADVGAWEEAAACVLNHVGLMGGALPDLRASVTAEENSAGGDAGDPVGTSEPGDTGPSTAYPLRWHVRCACLRATLVCNAEESGPGSAPPSPFHSVRMADRHSGEVQSWRGPILALTLQASLEAEARVGADVGLAAVTKTEAGAIADAAPEAAWWLQLRVPGLLLSAGLGSAVSDAEEREHGAAPSLSLGAGLAGIAGFELRCVGPVAPRPDGPDRQALPVLDAEPIAKEEEGQAPGAALLTSIVSSAQSAEPPGPTPQSPEEPPGSSAHAVQVDLALARGSVWLSQETAGVALALTQALTLLAHRLQAQAAEAAPHGGAARRAARDKGDAKALTAWELRARAGILAVLVGVGGVDGVGRGRCPLLQAAAHDLKACAGSGTATAQLGCRLEVRSWAPQLAGWEPVVEPWRVRLALRGALESAGPGPTPPLSLSLESDDLLELTASEGGVAAAARALQSYAFLSTLTLAGAGEAVRAAQAAAGEPALAGGWTLVNATGASVELWMGGLVGGGAAEAGPVGWSGTSGRRDMIAPERPHLTVIPGERVDLPVWPGSDDTLADLAAGYAGYPDPMLGVRPAGWRGDMTGCSPDPSDPPCPPRHTRVYFRGPGGTAGCVPLAAPGTHAYGGPWPGAGGQVPGSRGDGAPQPRVLASVARGPDPWAGTSVVLHSGLRLVNRGGVALEVRLHTPLGFVAEASPRASLGALQPGQGLWLPVQHALLSALSFRPLAVGGCHGAGHDGHHQGGTHWRRGPVQPWPGTPPSHPPVVAAGSTIGGPPPAPALLARRSLDRARSFGASGPLEWSESVPVSQLVGGARAGAAAAGTFQLTCRQAPGSPGLDAPLALCVGSQRLAREFEETPPRDERTWPLPAPSDPSGALAIVVGAPLMLLNSLPVPVEVGVGGQQWTLGPLQRRALHGLEEARAQRLRLRPAGYAPVEAALLSPAMLGALGAEAAERQEEIEVVELPPHPSSSGPTGPGAQQAVRWVRDTPLQLVEVGQSGHSVGVVLRHGLDPGSGARVLRLTCTLWIFNCTGQPLALRQAHEDAGHFTEAERAAAAEDRAWLAPLALPPELLRPRGPPSVTASAAGPPTRSPMLLSPARGEAASSMRLNSATSSLAPLSRAASSVDVGVAGGARVVVVPQDDLVSSPLGPVRVVLRAEGPTRVLTLLDPMRHPFFLRRGAAGLGAPGAGALASVAPGGVGLAPASAGEEETAAASGLQWRVSASLAGVGLSAVVGGCEVAYARATRLAARLAVGPAHLSLGLESAALQLDDPRPRAAFPVVAALPAPRQGLAPRRVDDLLAGGERQAGLAAALTLWRRRPAGVLCVEDARLTCAPLALWLAQEHLEALAGAARVLGRAAGVGGGAGAPGSGGAQEVTGRRSSLGTSSEGGNPPPQSLNPVLSSPGVLQLLGGAPLALEADRKLFINLLALAPLRISLSFLPTPLGDGAGTVGPYRRLLSLAEVEDARIRLAALSLHRPLMGQAALGQLLQRHYARAILPEVYKILGSAAVFGDPIRLVHHLGLGVWSVLASPAAGLVESARSRGPAQLLLGLAEGPRAAAAHFAFALSNAAGKTTAAARKAMSALGLDRYTAEYPHRPRRVERDGGSALIWRSGTSLLSGEDQGPTNGRGEALLPATLRGLLGAAHGLVKGSVGVVVLPLASALDMLARTAASVRLAVVGAPALGWTRPPRYVPAGAPLPAYVAEQALGRWLLLELEAAGDHLSEIMTKTSSVPTDPHERLAAISREFGEYGDFLYIYRWAHGLSVSVSNPTLVVADIPALAALARAHGLTLVVDNTFAPMIISPIAHGADVVVHSVTKFISGASDVVAGAVVGRAAFIHGLMHPCSGPLMLLGPTMDPKVAAELTLRLPHLALRLREHGARAELFSRRLEALGAAVRYPGLPSHPQAELFARLANPGYGAGGIMTVDLRTPGRAGAFMERLQNKHGFGLLAVSLGYFDTLMSASAASTSSELSDADLEAAGISRGLVRLSVGITGGAEARWAALEEAWRAVASVPDHVVKAPYKAAQIRKDAVTGARLGRTPSWHSFGSDEEGADQAEQEQKRMKRDGPWVRRIDTTTEVEYTPVA</sequence>
<dbReference type="Pfam" id="PF01053">
    <property type="entry name" value="Cys_Met_Meta_PP"/>
    <property type="match status" value="1"/>
</dbReference>
<dbReference type="PANTHER" id="PTHR16166:SF93">
    <property type="entry name" value="INTERMEMBRANE LIPID TRANSFER PROTEIN VPS13"/>
    <property type="match status" value="1"/>
</dbReference>
<feature type="region of interest" description="Disordered" evidence="4">
    <location>
        <begin position="1966"/>
        <end position="1989"/>
    </location>
</feature>
<dbReference type="InterPro" id="IPR015422">
    <property type="entry name" value="PyrdxlP-dep_Trfase_small"/>
</dbReference>
<evidence type="ECO:0000256" key="1">
    <source>
        <dbReference type="ARBA" id="ARBA00001933"/>
    </source>
</evidence>
<dbReference type="Gene3D" id="3.40.640.10">
    <property type="entry name" value="Type I PLP-dependent aspartate aminotransferase-like (Major domain)"/>
    <property type="match status" value="1"/>
</dbReference>
<evidence type="ECO:0000256" key="2">
    <source>
        <dbReference type="ARBA" id="ARBA00006545"/>
    </source>
</evidence>
<dbReference type="InterPro" id="IPR000277">
    <property type="entry name" value="Cys/Met-Metab_PyrdxlP-dep_enz"/>
</dbReference>
<feature type="compositionally biased region" description="Polar residues" evidence="4">
    <location>
        <begin position="3097"/>
        <end position="3107"/>
    </location>
</feature>
<proteinExistence type="inferred from homology"/>
<feature type="region of interest" description="Disordered" evidence="4">
    <location>
        <begin position="3082"/>
        <end position="3116"/>
    </location>
</feature>
<dbReference type="InterPro" id="IPR015421">
    <property type="entry name" value="PyrdxlP-dep_Trfase_major"/>
</dbReference>
<dbReference type="GO" id="GO:0006623">
    <property type="term" value="P:protein targeting to vacuole"/>
    <property type="evidence" value="ECO:0007669"/>
    <property type="project" value="TreeGrafter"/>
</dbReference>
<keyword evidence="3" id="KW-0663">Pyridoxal phosphate</keyword>
<comment type="similarity">
    <text evidence="2">Belongs to the VPS13 family.</text>
</comment>
<dbReference type="InterPro" id="IPR015424">
    <property type="entry name" value="PyrdxlP-dep_Trfase"/>
</dbReference>
<feature type="region of interest" description="Disordered" evidence="4">
    <location>
        <begin position="2790"/>
        <end position="2819"/>
    </location>
</feature>
<dbReference type="PANTHER" id="PTHR16166">
    <property type="entry name" value="VACUOLAR PROTEIN SORTING-ASSOCIATED PROTEIN VPS13"/>
    <property type="match status" value="1"/>
</dbReference>
<feature type="region of interest" description="Disordered" evidence="4">
    <location>
        <begin position="536"/>
        <end position="565"/>
    </location>
</feature>
<protein>
    <recommendedName>
        <fullName evidence="5">Vacuolar protein sorting-associated protein 13 VPS13 adaptor binding domain-containing protein</fullName>
    </recommendedName>
</protein>
<evidence type="ECO:0000259" key="5">
    <source>
        <dbReference type="Pfam" id="PF25036"/>
    </source>
</evidence>
<dbReference type="Gene3D" id="3.90.1150.10">
    <property type="entry name" value="Aspartate Aminotransferase, domain 1"/>
    <property type="match status" value="1"/>
</dbReference>
<evidence type="ECO:0000256" key="3">
    <source>
        <dbReference type="ARBA" id="ARBA00022898"/>
    </source>
</evidence>
<feature type="region of interest" description="Disordered" evidence="4">
    <location>
        <begin position="1752"/>
        <end position="1778"/>
    </location>
</feature>
<feature type="compositionally biased region" description="Acidic residues" evidence="4">
    <location>
        <begin position="3768"/>
        <end position="3777"/>
    </location>
</feature>
<evidence type="ECO:0000313" key="7">
    <source>
        <dbReference type="Proteomes" id="UP000279271"/>
    </source>
</evidence>
<gene>
    <name evidence="6" type="ORF">APUTEX25_002639</name>
</gene>
<evidence type="ECO:0000313" key="6">
    <source>
        <dbReference type="EMBL" id="RMZ54062.1"/>
    </source>
</evidence>
<dbReference type="Pfam" id="PF25036">
    <property type="entry name" value="VPS13_VAB"/>
    <property type="match status" value="1"/>
</dbReference>
<feature type="domain" description="Vacuolar protein sorting-associated protein 13 VPS13 adaptor binding" evidence="5">
    <location>
        <begin position="638"/>
        <end position="775"/>
    </location>
</feature>
<feature type="region of interest" description="Disordered" evidence="4">
    <location>
        <begin position="494"/>
        <end position="516"/>
    </location>
</feature>
<comment type="caution">
    <text evidence="6">The sequence shown here is derived from an EMBL/GenBank/DDBJ whole genome shotgun (WGS) entry which is preliminary data.</text>
</comment>
<feature type="region of interest" description="Disordered" evidence="4">
    <location>
        <begin position="1008"/>
        <end position="1031"/>
    </location>
</feature>
<feature type="region of interest" description="Disordered" evidence="4">
    <location>
        <begin position="3758"/>
        <end position="3790"/>
    </location>
</feature>
<feature type="compositionally biased region" description="Basic and acidic residues" evidence="4">
    <location>
        <begin position="3778"/>
        <end position="3790"/>
    </location>
</feature>
<dbReference type="EMBL" id="QOKY01000184">
    <property type="protein sequence ID" value="RMZ54062.1"/>
    <property type="molecule type" value="Genomic_DNA"/>
</dbReference>
<dbReference type="InterPro" id="IPR009543">
    <property type="entry name" value="VPS13_VAB"/>
</dbReference>
<accession>A0A3M7KXJ8</accession>
<dbReference type="GO" id="GO:0030170">
    <property type="term" value="F:pyridoxal phosphate binding"/>
    <property type="evidence" value="ECO:0007669"/>
    <property type="project" value="InterPro"/>
</dbReference>
<dbReference type="Proteomes" id="UP000279271">
    <property type="component" value="Unassembled WGS sequence"/>
</dbReference>
<feature type="compositionally biased region" description="Pro residues" evidence="4">
    <location>
        <begin position="1972"/>
        <end position="1983"/>
    </location>
</feature>
<feature type="region of interest" description="Disordered" evidence="4">
    <location>
        <begin position="2454"/>
        <end position="2477"/>
    </location>
</feature>
<organism evidence="6 7">
    <name type="scientific">Auxenochlorella protothecoides</name>
    <name type="common">Green microalga</name>
    <name type="synonym">Chlorella protothecoides</name>
    <dbReference type="NCBI Taxonomy" id="3075"/>
    <lineage>
        <taxon>Eukaryota</taxon>
        <taxon>Viridiplantae</taxon>
        <taxon>Chlorophyta</taxon>
        <taxon>core chlorophytes</taxon>
        <taxon>Trebouxiophyceae</taxon>
        <taxon>Chlorellales</taxon>
        <taxon>Chlorellaceae</taxon>
        <taxon>Auxenochlorella</taxon>
    </lineage>
</organism>